<sequence length="76" mass="8391">MAQLDNFYEMSMSAFIRVLATRDFIKVQQKKPYGNILISRGRETCSRSPPSGTHNGSDAPLSNENNGKKLAIGAIF</sequence>
<proteinExistence type="predicted"/>
<reference evidence="3" key="1">
    <citation type="journal article" date="2019" name="Sci. Rep.">
        <title>Draft genome of Tanacetum cinerariifolium, the natural source of mosquito coil.</title>
        <authorList>
            <person name="Yamashiro T."/>
            <person name="Shiraishi A."/>
            <person name="Satake H."/>
            <person name="Nakayama K."/>
        </authorList>
    </citation>
    <scope>NUCLEOTIDE SEQUENCE</scope>
</reference>
<feature type="compositionally biased region" description="Polar residues" evidence="1">
    <location>
        <begin position="46"/>
        <end position="65"/>
    </location>
</feature>
<organism evidence="3">
    <name type="scientific">Tanacetum cinerariifolium</name>
    <name type="common">Dalmatian daisy</name>
    <name type="synonym">Chrysanthemum cinerariifolium</name>
    <dbReference type="NCBI Taxonomy" id="118510"/>
    <lineage>
        <taxon>Eukaryota</taxon>
        <taxon>Viridiplantae</taxon>
        <taxon>Streptophyta</taxon>
        <taxon>Embryophyta</taxon>
        <taxon>Tracheophyta</taxon>
        <taxon>Spermatophyta</taxon>
        <taxon>Magnoliopsida</taxon>
        <taxon>eudicotyledons</taxon>
        <taxon>Gunneridae</taxon>
        <taxon>Pentapetalae</taxon>
        <taxon>asterids</taxon>
        <taxon>campanulids</taxon>
        <taxon>Asterales</taxon>
        <taxon>Asteraceae</taxon>
        <taxon>Asteroideae</taxon>
        <taxon>Anthemideae</taxon>
        <taxon>Anthemidinae</taxon>
        <taxon>Tanacetum</taxon>
    </lineage>
</organism>
<feature type="domain" description="Rad21/Rec8-like protein C-terminal eukaryotic" evidence="2">
    <location>
        <begin position="18"/>
        <end position="42"/>
    </location>
</feature>
<dbReference type="EMBL" id="BKCJ010429233">
    <property type="protein sequence ID" value="GFA46763.1"/>
    <property type="molecule type" value="Genomic_DNA"/>
</dbReference>
<protein>
    <recommendedName>
        <fullName evidence="2">Rad21/Rec8-like protein C-terminal eukaryotic domain-containing protein</fullName>
    </recommendedName>
</protein>
<dbReference type="InterPro" id="IPR023093">
    <property type="entry name" value="ScpA-like_C"/>
</dbReference>
<evidence type="ECO:0000313" key="3">
    <source>
        <dbReference type="EMBL" id="GFA46763.1"/>
    </source>
</evidence>
<evidence type="ECO:0000259" key="2">
    <source>
        <dbReference type="Pfam" id="PF04824"/>
    </source>
</evidence>
<dbReference type="AlphaFoldDB" id="A0A699JME5"/>
<feature type="region of interest" description="Disordered" evidence="1">
    <location>
        <begin position="38"/>
        <end position="65"/>
    </location>
</feature>
<gene>
    <name evidence="3" type="ORF">Tci_618735</name>
</gene>
<accession>A0A699JME5</accession>
<dbReference type="InterPro" id="IPR006909">
    <property type="entry name" value="Rad21/Rec8_C_eu"/>
</dbReference>
<comment type="caution">
    <text evidence="3">The sequence shown here is derived from an EMBL/GenBank/DDBJ whole genome shotgun (WGS) entry which is preliminary data.</text>
</comment>
<evidence type="ECO:0000256" key="1">
    <source>
        <dbReference type="SAM" id="MobiDB-lite"/>
    </source>
</evidence>
<name>A0A699JME5_TANCI</name>
<feature type="non-terminal residue" evidence="3">
    <location>
        <position position="76"/>
    </location>
</feature>
<dbReference type="Pfam" id="PF04824">
    <property type="entry name" value="Rad21_Rec8"/>
    <property type="match status" value="1"/>
</dbReference>
<dbReference type="Gene3D" id="1.10.10.580">
    <property type="entry name" value="Structural maintenance of chromosome 1. Chain E"/>
    <property type="match status" value="1"/>
</dbReference>